<feature type="domain" description="RRM" evidence="5">
    <location>
        <begin position="237"/>
        <end position="313"/>
    </location>
</feature>
<evidence type="ECO:0000256" key="2">
    <source>
        <dbReference type="ARBA" id="ARBA00022884"/>
    </source>
</evidence>
<dbReference type="PROSITE" id="PS50102">
    <property type="entry name" value="RRM"/>
    <property type="match status" value="3"/>
</dbReference>
<organism evidence="6 7">
    <name type="scientific">Pseudocohnilembus persalinus</name>
    <name type="common">Ciliate</name>
    <dbReference type="NCBI Taxonomy" id="266149"/>
    <lineage>
        <taxon>Eukaryota</taxon>
        <taxon>Sar</taxon>
        <taxon>Alveolata</taxon>
        <taxon>Ciliophora</taxon>
        <taxon>Intramacronucleata</taxon>
        <taxon>Oligohymenophorea</taxon>
        <taxon>Scuticociliatia</taxon>
        <taxon>Philasterida</taxon>
        <taxon>Pseudocohnilembidae</taxon>
        <taxon>Pseudocohnilembus</taxon>
    </lineage>
</organism>
<comment type="caution">
    <text evidence="6">The sequence shown here is derived from an EMBL/GenBank/DDBJ whole genome shotgun (WGS) entry which is preliminary data.</text>
</comment>
<dbReference type="SMART" id="SM00360">
    <property type="entry name" value="RRM"/>
    <property type="match status" value="3"/>
</dbReference>
<feature type="compositionally biased region" description="Basic and acidic residues" evidence="4">
    <location>
        <begin position="86"/>
        <end position="104"/>
    </location>
</feature>
<dbReference type="EMBL" id="LDAU01000101">
    <property type="protein sequence ID" value="KRX06119.1"/>
    <property type="molecule type" value="Genomic_DNA"/>
</dbReference>
<dbReference type="PANTHER" id="PTHR23236:SF119">
    <property type="entry name" value="NUCLEAR RNA-BINDING PROTEIN SART-3"/>
    <property type="match status" value="1"/>
</dbReference>
<dbReference type="InterPro" id="IPR035979">
    <property type="entry name" value="RBD_domain_sf"/>
</dbReference>
<dbReference type="OrthoDB" id="439808at2759"/>
<feature type="region of interest" description="Disordered" evidence="4">
    <location>
        <begin position="56"/>
        <end position="135"/>
    </location>
</feature>
<gene>
    <name evidence="6" type="ORF">PPERSA_09731</name>
</gene>
<accession>A0A0V0QV42</accession>
<dbReference type="OMA" id="KRIMCEY"/>
<feature type="compositionally biased region" description="Low complexity" evidence="4">
    <location>
        <begin position="377"/>
        <end position="388"/>
    </location>
</feature>
<protein>
    <recommendedName>
        <fullName evidence="5">RRM domain-containing protein</fullName>
    </recommendedName>
</protein>
<reference evidence="6 7" key="1">
    <citation type="journal article" date="2015" name="Sci. Rep.">
        <title>Genome of the facultative scuticociliatosis pathogen Pseudocohnilembus persalinus provides insight into its virulence through horizontal gene transfer.</title>
        <authorList>
            <person name="Xiong J."/>
            <person name="Wang G."/>
            <person name="Cheng J."/>
            <person name="Tian M."/>
            <person name="Pan X."/>
            <person name="Warren A."/>
            <person name="Jiang C."/>
            <person name="Yuan D."/>
            <person name="Miao W."/>
        </authorList>
    </citation>
    <scope>NUCLEOTIDE SEQUENCE [LARGE SCALE GENOMIC DNA]</scope>
    <source>
        <strain evidence="6">36N120E</strain>
    </source>
</reference>
<dbReference type="Proteomes" id="UP000054937">
    <property type="component" value="Unassembled WGS sequence"/>
</dbReference>
<feature type="compositionally biased region" description="Basic residues" evidence="4">
    <location>
        <begin position="61"/>
        <end position="70"/>
    </location>
</feature>
<keyword evidence="1" id="KW-0677">Repeat</keyword>
<evidence type="ECO:0000256" key="1">
    <source>
        <dbReference type="ARBA" id="ARBA00022737"/>
    </source>
</evidence>
<dbReference type="Gene3D" id="3.30.70.330">
    <property type="match status" value="3"/>
</dbReference>
<proteinExistence type="predicted"/>
<keyword evidence="2 3" id="KW-0694">RNA-binding</keyword>
<keyword evidence="7" id="KW-1185">Reference proteome</keyword>
<evidence type="ECO:0000256" key="4">
    <source>
        <dbReference type="SAM" id="MobiDB-lite"/>
    </source>
</evidence>
<evidence type="ECO:0000313" key="7">
    <source>
        <dbReference type="Proteomes" id="UP000054937"/>
    </source>
</evidence>
<dbReference type="GO" id="GO:0003723">
    <property type="term" value="F:RNA binding"/>
    <property type="evidence" value="ECO:0007669"/>
    <property type="project" value="UniProtKB-UniRule"/>
</dbReference>
<dbReference type="InParanoid" id="A0A0V0QV42"/>
<name>A0A0V0QV42_PSEPJ</name>
<dbReference type="InterPro" id="IPR000504">
    <property type="entry name" value="RRM_dom"/>
</dbReference>
<dbReference type="AlphaFoldDB" id="A0A0V0QV42"/>
<dbReference type="Pfam" id="PF00076">
    <property type="entry name" value="RRM_1"/>
    <property type="match status" value="3"/>
</dbReference>
<feature type="domain" description="RRM" evidence="5">
    <location>
        <begin position="401"/>
        <end position="480"/>
    </location>
</feature>
<feature type="compositionally biased region" description="Low complexity" evidence="4">
    <location>
        <begin position="346"/>
        <end position="363"/>
    </location>
</feature>
<dbReference type="InterPro" id="IPR012677">
    <property type="entry name" value="Nucleotide-bd_a/b_plait_sf"/>
</dbReference>
<dbReference type="SUPFAM" id="SSF54928">
    <property type="entry name" value="RNA-binding domain, RBD"/>
    <property type="match status" value="3"/>
</dbReference>
<feature type="domain" description="RRM" evidence="5">
    <location>
        <begin position="133"/>
        <end position="216"/>
    </location>
</feature>
<evidence type="ECO:0000256" key="3">
    <source>
        <dbReference type="PROSITE-ProRule" id="PRU00176"/>
    </source>
</evidence>
<evidence type="ECO:0000313" key="6">
    <source>
        <dbReference type="EMBL" id="KRX06119.1"/>
    </source>
</evidence>
<evidence type="ECO:0000259" key="5">
    <source>
        <dbReference type="PROSITE" id="PS50102"/>
    </source>
</evidence>
<sequence>MGKNKKLSQEQQEEEVVEEVVIVKKVKKEKKDKKDKKKKVKIIEVVEEVEVDENDKILSKKEKKSKKSKKQSNQQDIEIEEEEQEQEQKEQKSEKSQKSSKKEQLDDEQPLIKKKVKLGDGNKNDNNQQEGKNEIIIQGLSYESSEDDLKNKFIELNDGDDNCLVSVKLLWDNNNNRSRGTAFAVFKEKIQMFNVIAKLNNQEFMGRKIRVADTAERQKKNTDPLQLLTEEQIKESKTVRLRNLSFKVKEEQIQEIFEKCGKIEKVRIEKNDKGKSRGYGFIDFSEKEGFLKAIEKNGIKILDRETVVEVWLREKTEEEKKQKLDKDWQYISKKFGGGQFPNGVPQEQNGENGEQNEGENQGENQEENQENKDKKLFNNNNNKNQNSNQRKKYGEVEGAKQCLFVGNLDFEITEQEVKNFFDEKLGAGKVSEVRLAKYQDGGLKGFGFVEFYNQSDVQYGMKLDKASFRNRNLIIQTSQSKKKD</sequence>
<feature type="region of interest" description="Disordered" evidence="4">
    <location>
        <begin position="336"/>
        <end position="393"/>
    </location>
</feature>
<dbReference type="PANTHER" id="PTHR23236">
    <property type="entry name" value="EUKARYOTIC TRANSLATION INITIATION FACTOR 4B/4H"/>
    <property type="match status" value="1"/>
</dbReference>